<gene>
    <name evidence="3" type="ORF">CHGG_06152</name>
</gene>
<dbReference type="STRING" id="306901.Q2H5B3"/>
<keyword evidence="2" id="KW-0812">Transmembrane</keyword>
<keyword evidence="4" id="KW-1185">Reference proteome</keyword>
<dbReference type="Proteomes" id="UP000001056">
    <property type="component" value="Unassembled WGS sequence"/>
</dbReference>
<evidence type="ECO:0000256" key="1">
    <source>
        <dbReference type="SAM" id="MobiDB-lite"/>
    </source>
</evidence>
<feature type="region of interest" description="Disordered" evidence="1">
    <location>
        <begin position="210"/>
        <end position="230"/>
    </location>
</feature>
<reference evidence="4" key="1">
    <citation type="journal article" date="2015" name="Genome Announc.">
        <title>Draft genome sequence of the cellulolytic fungus Chaetomium globosum.</title>
        <authorList>
            <person name="Cuomo C.A."/>
            <person name="Untereiner W.A."/>
            <person name="Ma L.-J."/>
            <person name="Grabherr M."/>
            <person name="Birren B.W."/>
        </authorList>
    </citation>
    <scope>NUCLEOTIDE SEQUENCE [LARGE SCALE GENOMIC DNA]</scope>
    <source>
        <strain evidence="4">ATCC 6205 / CBS 148.51 / DSM 1962 / NBRC 6347 / NRRL 1970</strain>
    </source>
</reference>
<name>Q2H5B3_CHAGB</name>
<dbReference type="InParanoid" id="Q2H5B3"/>
<sequence length="290" mass="32159">MSYKYKARAINDASHCCLTSYFWRAIFFMTIDVKFTITLGASLLACYLYPIWKSGRMSTTGSNAAATSSAGGGRYDPSIVDVIVAKAMLTKALTLPPEIIDKIVDLAEYWPHTTTELNGTTVIARGNNTTLGSSRTGAEDMFLPPGEEYSADDFQQLIASPISLLAQPCRRIVFTIRSRDQGWGGSRDDHGTYHGSWSWFEAGLERWCKTSPAQTSSPEQPDQTEQRLQEPSLKLDDLCTVIPEVEWEGEVQNAYIFKHELHPSDQLKVQCNLTAEKESPGAPRGLELHG</sequence>
<feature type="transmembrane region" description="Helical" evidence="2">
    <location>
        <begin position="21"/>
        <end position="52"/>
    </location>
</feature>
<dbReference type="RefSeq" id="XP_001222247.1">
    <property type="nucleotide sequence ID" value="XM_001222246.1"/>
</dbReference>
<dbReference type="OrthoDB" id="66095at2759"/>
<evidence type="ECO:0000313" key="3">
    <source>
        <dbReference type="EMBL" id="EAQ89533.1"/>
    </source>
</evidence>
<feature type="compositionally biased region" description="Polar residues" evidence="1">
    <location>
        <begin position="211"/>
        <end position="223"/>
    </location>
</feature>
<dbReference type="HOGENOM" id="CLU_959770_0_0_1"/>
<evidence type="ECO:0000313" key="4">
    <source>
        <dbReference type="Proteomes" id="UP000001056"/>
    </source>
</evidence>
<dbReference type="AlphaFoldDB" id="Q2H5B3"/>
<proteinExistence type="predicted"/>
<protein>
    <submittedName>
        <fullName evidence="3">Uncharacterized protein</fullName>
    </submittedName>
</protein>
<keyword evidence="2" id="KW-0472">Membrane</keyword>
<evidence type="ECO:0000256" key="2">
    <source>
        <dbReference type="SAM" id="Phobius"/>
    </source>
</evidence>
<dbReference type="GeneID" id="4390640"/>
<keyword evidence="2" id="KW-1133">Transmembrane helix</keyword>
<dbReference type="EMBL" id="CH408031">
    <property type="protein sequence ID" value="EAQ89533.1"/>
    <property type="molecule type" value="Genomic_DNA"/>
</dbReference>
<organism evidence="3 4">
    <name type="scientific">Chaetomium globosum (strain ATCC 6205 / CBS 148.51 / DSM 1962 / NBRC 6347 / NRRL 1970)</name>
    <name type="common">Soil fungus</name>
    <dbReference type="NCBI Taxonomy" id="306901"/>
    <lineage>
        <taxon>Eukaryota</taxon>
        <taxon>Fungi</taxon>
        <taxon>Dikarya</taxon>
        <taxon>Ascomycota</taxon>
        <taxon>Pezizomycotina</taxon>
        <taxon>Sordariomycetes</taxon>
        <taxon>Sordariomycetidae</taxon>
        <taxon>Sordariales</taxon>
        <taxon>Chaetomiaceae</taxon>
        <taxon>Chaetomium</taxon>
    </lineage>
</organism>
<accession>Q2H5B3</accession>
<dbReference type="eggNOG" id="ENOG502S9BI">
    <property type="taxonomic scope" value="Eukaryota"/>
</dbReference>
<dbReference type="VEuPathDB" id="FungiDB:CHGG_06152"/>